<comment type="cofactor">
    <cofactor evidence="6">
        <name>Ca(2+)</name>
        <dbReference type="ChEBI" id="CHEBI:29108"/>
    </cofactor>
    <text evidence="6">Binds 1 Ca(2+) ion per dimer.</text>
</comment>
<keyword evidence="6" id="KW-0479">Metal-binding</keyword>
<dbReference type="InterPro" id="IPR043146">
    <property type="entry name" value="Penicillin_amidase_N_B-knob"/>
</dbReference>
<dbReference type="SUPFAM" id="SSF56235">
    <property type="entry name" value="N-terminal nucleophile aminohydrolases (Ntn hydrolases)"/>
    <property type="match status" value="1"/>
</dbReference>
<feature type="binding site" evidence="6">
    <location>
        <position position="277"/>
    </location>
    <ligand>
        <name>Ca(2+)</name>
        <dbReference type="ChEBI" id="CHEBI:29108"/>
    </ligand>
</feature>
<dbReference type="GO" id="GO:0017000">
    <property type="term" value="P:antibiotic biosynthetic process"/>
    <property type="evidence" value="ECO:0007669"/>
    <property type="project" value="InterPro"/>
</dbReference>
<keyword evidence="4" id="KW-0865">Zymogen</keyword>
<name>A0AAU7BQW7_9FLAO</name>
<dbReference type="Gene3D" id="2.30.120.10">
    <property type="match status" value="1"/>
</dbReference>
<evidence type="ECO:0000256" key="2">
    <source>
        <dbReference type="ARBA" id="ARBA00022729"/>
    </source>
</evidence>
<feature type="binding site" evidence="6">
    <location>
        <position position="274"/>
    </location>
    <ligand>
        <name>Ca(2+)</name>
        <dbReference type="ChEBI" id="CHEBI:29108"/>
    </ligand>
</feature>
<evidence type="ECO:0000313" key="7">
    <source>
        <dbReference type="EMBL" id="XBG60709.1"/>
    </source>
</evidence>
<dbReference type="Pfam" id="PF01804">
    <property type="entry name" value="Penicil_amidase"/>
    <property type="match status" value="1"/>
</dbReference>
<dbReference type="EMBL" id="CP157199">
    <property type="protein sequence ID" value="XBG60709.1"/>
    <property type="molecule type" value="Genomic_DNA"/>
</dbReference>
<dbReference type="AlphaFoldDB" id="A0AAU7BQW7"/>
<dbReference type="InterPro" id="IPR002692">
    <property type="entry name" value="S45"/>
</dbReference>
<feature type="active site" description="Nucleophile" evidence="5">
    <location>
        <position position="201"/>
    </location>
</feature>
<evidence type="ECO:0000256" key="1">
    <source>
        <dbReference type="ARBA" id="ARBA00006586"/>
    </source>
</evidence>
<dbReference type="GO" id="GO:0046872">
    <property type="term" value="F:metal ion binding"/>
    <property type="evidence" value="ECO:0007669"/>
    <property type="project" value="UniProtKB-KW"/>
</dbReference>
<dbReference type="Gene3D" id="1.10.1400.10">
    <property type="match status" value="1"/>
</dbReference>
<dbReference type="InterPro" id="IPR023343">
    <property type="entry name" value="Penicillin_amidase_dom1"/>
</dbReference>
<organism evidence="7">
    <name type="scientific">Pontimicrobium sp. SW4</name>
    <dbReference type="NCBI Taxonomy" id="3153519"/>
    <lineage>
        <taxon>Bacteria</taxon>
        <taxon>Pseudomonadati</taxon>
        <taxon>Bacteroidota</taxon>
        <taxon>Flavobacteriia</taxon>
        <taxon>Flavobacteriales</taxon>
        <taxon>Flavobacteriaceae</taxon>
        <taxon>Pontimicrobium</taxon>
    </lineage>
</organism>
<comment type="similarity">
    <text evidence="1">Belongs to the peptidase S45 family.</text>
</comment>
<dbReference type="PIRSF" id="PIRSF001227">
    <property type="entry name" value="Pen_acylase"/>
    <property type="match status" value="1"/>
</dbReference>
<accession>A0AAU7BQW7</accession>
<dbReference type="RefSeq" id="WP_347922939.1">
    <property type="nucleotide sequence ID" value="NZ_CP157199.1"/>
</dbReference>
<dbReference type="GO" id="GO:0016811">
    <property type="term" value="F:hydrolase activity, acting on carbon-nitrogen (but not peptide) bonds, in linear amides"/>
    <property type="evidence" value="ECO:0007669"/>
    <property type="project" value="InterPro"/>
</dbReference>
<protein>
    <submittedName>
        <fullName evidence="7">Penicillin acylase family protein</fullName>
    </submittedName>
</protein>
<dbReference type="Gene3D" id="3.60.20.10">
    <property type="entry name" value="Glutamine Phosphoribosylpyrophosphate, subunit 1, domain 1"/>
    <property type="match status" value="1"/>
</dbReference>
<keyword evidence="6" id="KW-0106">Calcium</keyword>
<keyword evidence="2" id="KW-0732">Signal</keyword>
<dbReference type="PANTHER" id="PTHR34218">
    <property type="entry name" value="PEPTIDASE S45 PENICILLIN AMIDASE"/>
    <property type="match status" value="1"/>
</dbReference>
<dbReference type="InterPro" id="IPR043147">
    <property type="entry name" value="Penicillin_amidase_A-knob"/>
</dbReference>
<keyword evidence="3" id="KW-0378">Hydrolase</keyword>
<dbReference type="InterPro" id="IPR029055">
    <property type="entry name" value="Ntn_hydrolases_N"/>
</dbReference>
<evidence type="ECO:0000256" key="4">
    <source>
        <dbReference type="ARBA" id="ARBA00023145"/>
    </source>
</evidence>
<evidence type="ECO:0000256" key="3">
    <source>
        <dbReference type="ARBA" id="ARBA00022801"/>
    </source>
</evidence>
<reference evidence="7" key="1">
    <citation type="submission" date="2024-05" db="EMBL/GenBank/DDBJ databases">
        <title>Pontimicrobium maritimus sp. nov., isolated form sea water.</title>
        <authorList>
            <person name="Muhammad N."/>
            <person name="Vuong T.Q."/>
            <person name="Han H.L."/>
            <person name="Kim S.-G."/>
        </authorList>
    </citation>
    <scope>NUCLEOTIDE SEQUENCE</scope>
    <source>
        <strain evidence="7">SW4</strain>
    </source>
</reference>
<evidence type="ECO:0000256" key="5">
    <source>
        <dbReference type="PIRSR" id="PIRSR001227-1"/>
    </source>
</evidence>
<feature type="binding site" evidence="6">
    <location>
        <position position="276"/>
    </location>
    <ligand>
        <name>Ca(2+)</name>
        <dbReference type="ChEBI" id="CHEBI:29108"/>
    </ligand>
</feature>
<proteinExistence type="inferred from homology"/>
<dbReference type="Gene3D" id="1.10.439.10">
    <property type="entry name" value="Penicillin Amidohydrolase, domain 1"/>
    <property type="match status" value="1"/>
</dbReference>
<sequence length="720" mass="82603">MKSYYLLLLLPFVSCQNKSITNTTQLADSVTIFRDEFGVPHVYGEDDKSAAFGFAYAQAEDNFPIIEDNYIDALGRSTEVIGNDGILDDWLNRSLEIVKYAKLEYDSFSPEVKAICDGYSSGLNYYLEKNPDVKPKLLNHFEPWHIVAFINYLYYQKVLLVHYSNLPEAGFKDAFQKLNGSKSLNIANLDFNNKKNESEGSNTWAINGEKSESGNALLFINPHLGFFGNSQVYEAHIMSKSGWNFTGYTRFGFPFPYVGFGENIGWSSTDNNADLVDAYIEQIDFASENITYQYEGESKPLKSWKETLKIKDGEKETIKEFTFYKTHHGPLISTQNNQFLAVRMAKYETPGWLSQWYWMTKAQNFEEFKKAASTLEVQFGNYTYADVDGNIMYVYNAAVPKRSEKYDWTQPVDGSTSDTEWLGYHTFDELPKVINPSSGWIQNCNGTPFLATLNDNPNPSDFPSYMVVENDNMRSEQSRRILYETTMFNFDSLRELSYSTYLLSAEKQLPSLFKSWQNCNNSLLKTPKIDEAISLLQNWDYKSTIASVATTIYIHWNEERRQLDKNMEYVDLIALQNAMSKLETKWNTWKVAWGDINRHQRFLDKGDNKLQFNDSLPSLPIAGVPSWTGATFTFWTQATDDTKKRYGIGGNSYVSIIEFAKNNVKAESLHYFGASGNPSSPHYFDQAKRYTQGNYKRAYLTLKEVKENAIKAYKPGFKAK</sequence>
<evidence type="ECO:0000256" key="6">
    <source>
        <dbReference type="PIRSR" id="PIRSR001227-2"/>
    </source>
</evidence>
<dbReference type="PANTHER" id="PTHR34218:SF3">
    <property type="entry name" value="ACYL-HOMOSERINE LACTONE ACYLASE PVDQ"/>
    <property type="match status" value="1"/>
</dbReference>
<dbReference type="InterPro" id="IPR014395">
    <property type="entry name" value="Pen/GL7ACA/AHL_acylase"/>
</dbReference>
<gene>
    <name evidence="7" type="ORF">ABGB03_12655</name>
</gene>